<dbReference type="AlphaFoldDB" id="A0A6N7IPB2"/>
<dbReference type="InterPro" id="IPR035093">
    <property type="entry name" value="RelE/ParE_toxin_dom_sf"/>
</dbReference>
<dbReference type="SUPFAM" id="SSF143011">
    <property type="entry name" value="RelE-like"/>
    <property type="match status" value="1"/>
</dbReference>
<dbReference type="InterPro" id="IPR007712">
    <property type="entry name" value="RelE/ParE_toxin"/>
</dbReference>
<dbReference type="Gene3D" id="3.30.2310.20">
    <property type="entry name" value="RelE-like"/>
    <property type="match status" value="1"/>
</dbReference>
<proteinExistence type="inferred from homology"/>
<keyword evidence="2" id="KW-1277">Toxin-antitoxin system</keyword>
<evidence type="ECO:0000256" key="2">
    <source>
        <dbReference type="ARBA" id="ARBA00022649"/>
    </source>
</evidence>
<name>A0A6N7IPB2_9FIRM</name>
<protein>
    <submittedName>
        <fullName evidence="3">Type II toxin-antitoxin system RelE/ParE family toxin</fullName>
    </submittedName>
</protein>
<gene>
    <name evidence="3" type="ORF">GFC01_05890</name>
</gene>
<dbReference type="RefSeq" id="WP_152945737.1">
    <property type="nucleotide sequence ID" value="NZ_WHYR01000012.1"/>
</dbReference>
<evidence type="ECO:0000256" key="1">
    <source>
        <dbReference type="ARBA" id="ARBA00006226"/>
    </source>
</evidence>
<evidence type="ECO:0000313" key="3">
    <source>
        <dbReference type="EMBL" id="MQL51800.1"/>
    </source>
</evidence>
<organism evidence="3 4">
    <name type="scientific">Desulfofundulus thermobenzoicus</name>
    <dbReference type="NCBI Taxonomy" id="29376"/>
    <lineage>
        <taxon>Bacteria</taxon>
        <taxon>Bacillati</taxon>
        <taxon>Bacillota</taxon>
        <taxon>Clostridia</taxon>
        <taxon>Eubacteriales</taxon>
        <taxon>Peptococcaceae</taxon>
        <taxon>Desulfofundulus</taxon>
    </lineage>
</organism>
<comment type="similarity">
    <text evidence="1">Belongs to the RelE toxin family.</text>
</comment>
<reference evidence="3 4" key="1">
    <citation type="submission" date="2019-10" db="EMBL/GenBank/DDBJ databases">
        <title>Comparative genomics of sulfur disproportionating microorganisms.</title>
        <authorList>
            <person name="Ward L.M."/>
            <person name="Bertran E."/>
            <person name="Johnston D."/>
        </authorList>
    </citation>
    <scope>NUCLEOTIDE SEQUENCE [LARGE SCALE GENOMIC DNA]</scope>
    <source>
        <strain evidence="3 4">DSM 14055</strain>
    </source>
</reference>
<dbReference type="Pfam" id="PF05016">
    <property type="entry name" value="ParE_toxin"/>
    <property type="match status" value="1"/>
</dbReference>
<dbReference type="OrthoDB" id="362883at2"/>
<dbReference type="PANTHER" id="PTHR35601">
    <property type="entry name" value="TOXIN RELE"/>
    <property type="match status" value="1"/>
</dbReference>
<sequence>MKWTVKWLPEAVEDIENLDKGVRLKVLKAVTKLETNPLEYGKPLGEKTGIDLSGLRKLTPVRGYRIVYQVRKETIFVAVIAVGKREGLGVFKTAARRIAEYREMTGKELELIGKLLNTRL</sequence>
<evidence type="ECO:0000313" key="4">
    <source>
        <dbReference type="Proteomes" id="UP000441717"/>
    </source>
</evidence>
<comment type="caution">
    <text evidence="3">The sequence shown here is derived from an EMBL/GenBank/DDBJ whole genome shotgun (WGS) entry which is preliminary data.</text>
</comment>
<dbReference type="PANTHER" id="PTHR35601:SF1">
    <property type="entry name" value="TOXIN RELE"/>
    <property type="match status" value="1"/>
</dbReference>
<keyword evidence="4" id="KW-1185">Reference proteome</keyword>
<accession>A0A6N7IPB2</accession>
<dbReference type="Proteomes" id="UP000441717">
    <property type="component" value="Unassembled WGS sequence"/>
</dbReference>
<dbReference type="EMBL" id="WHYR01000012">
    <property type="protein sequence ID" value="MQL51800.1"/>
    <property type="molecule type" value="Genomic_DNA"/>
</dbReference>